<dbReference type="InterPro" id="IPR036864">
    <property type="entry name" value="Zn2-C6_fun-type_DNA-bd_sf"/>
</dbReference>
<dbReference type="CDD" id="cd00067">
    <property type="entry name" value="GAL4"/>
    <property type="match status" value="1"/>
</dbReference>
<protein>
    <recommendedName>
        <fullName evidence="3">Zn(2)-C6 fungal-type domain-containing protein</fullName>
    </recommendedName>
</protein>
<feature type="compositionally biased region" description="Low complexity" evidence="2">
    <location>
        <begin position="94"/>
        <end position="103"/>
    </location>
</feature>
<dbReference type="SMART" id="SM00066">
    <property type="entry name" value="GAL4"/>
    <property type="match status" value="1"/>
</dbReference>
<feature type="compositionally biased region" description="Polar residues" evidence="2">
    <location>
        <begin position="49"/>
        <end position="70"/>
    </location>
</feature>
<dbReference type="PROSITE" id="PS50048">
    <property type="entry name" value="ZN2_CY6_FUNGAL_2"/>
    <property type="match status" value="1"/>
</dbReference>
<dbReference type="InterPro" id="IPR021858">
    <property type="entry name" value="Fun_TF"/>
</dbReference>
<reference evidence="4 5" key="1">
    <citation type="journal article" date="2024" name="Commun. Biol.">
        <title>Comparative genomic analysis of thermophilic fungi reveals convergent evolutionary adaptations and gene losses.</title>
        <authorList>
            <person name="Steindorff A.S."/>
            <person name="Aguilar-Pontes M.V."/>
            <person name="Robinson A.J."/>
            <person name="Andreopoulos B."/>
            <person name="LaButti K."/>
            <person name="Kuo A."/>
            <person name="Mondo S."/>
            <person name="Riley R."/>
            <person name="Otillar R."/>
            <person name="Haridas S."/>
            <person name="Lipzen A."/>
            <person name="Grimwood J."/>
            <person name="Schmutz J."/>
            <person name="Clum A."/>
            <person name="Reid I.D."/>
            <person name="Moisan M.C."/>
            <person name="Butler G."/>
            <person name="Nguyen T.T.M."/>
            <person name="Dewar K."/>
            <person name="Conant G."/>
            <person name="Drula E."/>
            <person name="Henrissat B."/>
            <person name="Hansel C."/>
            <person name="Singer S."/>
            <person name="Hutchinson M.I."/>
            <person name="de Vries R.P."/>
            <person name="Natvig D.O."/>
            <person name="Powell A.J."/>
            <person name="Tsang A."/>
            <person name="Grigoriev I.V."/>
        </authorList>
    </citation>
    <scope>NUCLEOTIDE SEQUENCE [LARGE SCALE GENOMIC DNA]</scope>
    <source>
        <strain evidence="4 5">CBS 494.80</strain>
    </source>
</reference>
<proteinExistence type="predicted"/>
<dbReference type="SUPFAM" id="SSF57701">
    <property type="entry name" value="Zn2/Cys6 DNA-binding domain"/>
    <property type="match status" value="1"/>
</dbReference>
<dbReference type="PANTHER" id="PTHR47784">
    <property type="entry name" value="STEROL UPTAKE CONTROL PROTEIN 2"/>
    <property type="match status" value="1"/>
</dbReference>
<dbReference type="PROSITE" id="PS00463">
    <property type="entry name" value="ZN2_CY6_FUNGAL_1"/>
    <property type="match status" value="1"/>
</dbReference>
<dbReference type="PANTHER" id="PTHR47784:SF7">
    <property type="entry name" value="ZN(II)2CYS6 TRANSCRIPTION FACTOR (EUROFUNG)"/>
    <property type="match status" value="1"/>
</dbReference>
<evidence type="ECO:0000256" key="1">
    <source>
        <dbReference type="ARBA" id="ARBA00023242"/>
    </source>
</evidence>
<organism evidence="4 5">
    <name type="scientific">Oculimacula yallundae</name>
    <dbReference type="NCBI Taxonomy" id="86028"/>
    <lineage>
        <taxon>Eukaryota</taxon>
        <taxon>Fungi</taxon>
        <taxon>Dikarya</taxon>
        <taxon>Ascomycota</taxon>
        <taxon>Pezizomycotina</taxon>
        <taxon>Leotiomycetes</taxon>
        <taxon>Helotiales</taxon>
        <taxon>Ploettnerulaceae</taxon>
        <taxon>Oculimacula</taxon>
    </lineage>
</organism>
<evidence type="ECO:0000256" key="2">
    <source>
        <dbReference type="SAM" id="MobiDB-lite"/>
    </source>
</evidence>
<comment type="caution">
    <text evidence="4">The sequence shown here is derived from an EMBL/GenBank/DDBJ whole genome shotgun (WGS) entry which is preliminary data.</text>
</comment>
<dbReference type="Gene3D" id="4.10.240.10">
    <property type="entry name" value="Zn(2)-C6 fungal-type DNA-binding domain"/>
    <property type="match status" value="1"/>
</dbReference>
<evidence type="ECO:0000259" key="3">
    <source>
        <dbReference type="PROSITE" id="PS50048"/>
    </source>
</evidence>
<accession>A0ABR4BVC7</accession>
<feature type="domain" description="Zn(2)-C6 fungal-type" evidence="3">
    <location>
        <begin position="135"/>
        <end position="165"/>
    </location>
</feature>
<evidence type="ECO:0000313" key="4">
    <source>
        <dbReference type="EMBL" id="KAL2061575.1"/>
    </source>
</evidence>
<feature type="compositionally biased region" description="Basic residues" evidence="2">
    <location>
        <begin position="123"/>
        <end position="134"/>
    </location>
</feature>
<dbReference type="InterPro" id="IPR001138">
    <property type="entry name" value="Zn2Cys6_DnaBD"/>
</dbReference>
<name>A0ABR4BVC7_9HELO</name>
<dbReference type="EMBL" id="JAZHXI010000018">
    <property type="protein sequence ID" value="KAL2061575.1"/>
    <property type="molecule type" value="Genomic_DNA"/>
</dbReference>
<dbReference type="Pfam" id="PF11951">
    <property type="entry name" value="Fungal_trans_2"/>
    <property type="match status" value="1"/>
</dbReference>
<keyword evidence="5" id="KW-1185">Reference proteome</keyword>
<evidence type="ECO:0000313" key="5">
    <source>
        <dbReference type="Proteomes" id="UP001595075"/>
    </source>
</evidence>
<gene>
    <name evidence="4" type="ORF">VTL71DRAFT_6952</name>
</gene>
<dbReference type="InterPro" id="IPR053157">
    <property type="entry name" value="Sterol_Uptake_Regulator"/>
</dbReference>
<dbReference type="PRINTS" id="PR00755">
    <property type="entry name" value="AFLATOXINBRP"/>
</dbReference>
<feature type="region of interest" description="Disordered" evidence="2">
    <location>
        <begin position="49"/>
        <end position="134"/>
    </location>
</feature>
<keyword evidence="1" id="KW-0539">Nucleus</keyword>
<dbReference type="Proteomes" id="UP001595075">
    <property type="component" value="Unassembled WGS sequence"/>
</dbReference>
<feature type="region of interest" description="Disordered" evidence="2">
    <location>
        <begin position="504"/>
        <end position="532"/>
    </location>
</feature>
<dbReference type="Pfam" id="PF00172">
    <property type="entry name" value="Zn_clus"/>
    <property type="match status" value="1"/>
</dbReference>
<sequence>MTTQTEIDMKSAFNNQYRSLVDEFRAFKEGACINADSAMNDAAYYSNWPSQGNNGQDTGSSSGNGSNVITPKSSDVSDSPPDEGEPQDLVVHRGSSSSIGSGSRDQERIAESEEILEDGLPSHRPRKGHRKSRGGCYNCKRRKIKCQENQPACHNCTRKNLDCRYPAPKTLSALRDSVLYFPSPITSVNLQVTPTVFTLTDMRLFHHYLLDAYPHLPVGNDTAWLSQVPLVAHHNEYLMHAVLGLAASHLELLTGAELGSQAIQHRVLAIQGSNEGLQMTSRSGSDGDALLAACYLLTFQSSYMKDGMYEFFQFVRGCTLLSNQLRDDKVPMAFFLTSNDHFSFMEKRLMDLPRIHEELLENAERSLVAIPPYFDGAVHQIFFTAMIACIDAVRVSSLQGYFKFIFIYQSLNRMSSDLFHDFIDPENDVSRILIAHFLALQLIMLPILDREWAGRPKNTPARMNFEWMKTIYKSTPEGLRYLVEWPQAVAEAVKDELAGKQTNERRIPILPKQKGPKPDNIDSLSRGALFGR</sequence>